<keyword evidence="4 5" id="KW-0472">Membrane</keyword>
<dbReference type="GO" id="GO:0030026">
    <property type="term" value="P:intracellular manganese ion homeostasis"/>
    <property type="evidence" value="ECO:0007669"/>
    <property type="project" value="InterPro"/>
</dbReference>
<name>K9U8M8_CHRTP</name>
<dbReference type="OrthoDB" id="9781619at2"/>
<evidence type="ECO:0000256" key="5">
    <source>
        <dbReference type="SAM" id="Phobius"/>
    </source>
</evidence>
<evidence type="ECO:0000313" key="7">
    <source>
        <dbReference type="Proteomes" id="UP000010384"/>
    </source>
</evidence>
<dbReference type="InParanoid" id="K9U8M8"/>
<dbReference type="CDD" id="cd02435">
    <property type="entry name" value="CCC1"/>
    <property type="match status" value="1"/>
</dbReference>
<protein>
    <recommendedName>
        <fullName evidence="8">Iron transporter</fullName>
    </recommendedName>
</protein>
<dbReference type="PATRIC" id="fig|251229.3.peg.6579"/>
<dbReference type="RefSeq" id="WP_015162921.1">
    <property type="nucleotide sequence ID" value="NC_019699.1"/>
</dbReference>
<comment type="subcellular location">
    <subcellularLocation>
        <location evidence="1">Endomembrane system</location>
        <topology evidence="1">Multi-pass membrane protein</topology>
    </subcellularLocation>
</comment>
<evidence type="ECO:0008006" key="8">
    <source>
        <dbReference type="Google" id="ProtNLM"/>
    </source>
</evidence>
<keyword evidence="2 5" id="KW-0812">Transmembrane</keyword>
<dbReference type="EMBL" id="CP003598">
    <property type="protein sequence ID" value="AFY90983.1"/>
    <property type="molecule type" value="Genomic_DNA"/>
</dbReference>
<feature type="transmembrane region" description="Helical" evidence="5">
    <location>
        <begin position="178"/>
        <end position="196"/>
    </location>
</feature>
<dbReference type="InterPro" id="IPR008217">
    <property type="entry name" value="Ccc1_fam"/>
</dbReference>
<organism evidence="6 7">
    <name type="scientific">Chroococcidiopsis thermalis (strain PCC 7203)</name>
    <dbReference type="NCBI Taxonomy" id="251229"/>
    <lineage>
        <taxon>Bacteria</taxon>
        <taxon>Bacillati</taxon>
        <taxon>Cyanobacteriota</taxon>
        <taxon>Cyanophyceae</taxon>
        <taxon>Chroococcidiopsidales</taxon>
        <taxon>Chroococcidiopsidaceae</taxon>
        <taxon>Chroococcidiopsis</taxon>
    </lineage>
</organism>
<keyword evidence="7" id="KW-1185">Reference proteome</keyword>
<gene>
    <name evidence="6" type="ORF">Chro_5628</name>
</gene>
<evidence type="ECO:0000256" key="4">
    <source>
        <dbReference type="ARBA" id="ARBA00023136"/>
    </source>
</evidence>
<proteinExistence type="predicted"/>
<dbReference type="GO" id="GO:0012505">
    <property type="term" value="C:endomembrane system"/>
    <property type="evidence" value="ECO:0007669"/>
    <property type="project" value="UniProtKB-SubCell"/>
</dbReference>
<feature type="transmembrane region" description="Helical" evidence="5">
    <location>
        <begin position="208"/>
        <end position="230"/>
    </location>
</feature>
<geneLocation type="plasmid" evidence="6 7">
    <name>pCHRO.01</name>
</geneLocation>
<dbReference type="PANTHER" id="PTHR31851">
    <property type="entry name" value="FE(2+)/MN(2+) TRANSPORTER PCL1"/>
    <property type="match status" value="1"/>
</dbReference>
<dbReference type="KEGG" id="cthe:Chro_5628"/>
<dbReference type="Proteomes" id="UP000010384">
    <property type="component" value="Plasmid pCHRO.01"/>
</dbReference>
<dbReference type="HOGENOM" id="CLU_038957_0_2_3"/>
<evidence type="ECO:0000256" key="1">
    <source>
        <dbReference type="ARBA" id="ARBA00004127"/>
    </source>
</evidence>
<keyword evidence="6" id="KW-0614">Plasmid</keyword>
<accession>K9U8M8</accession>
<dbReference type="Pfam" id="PF01988">
    <property type="entry name" value="VIT1"/>
    <property type="match status" value="1"/>
</dbReference>
<sequence length="232" mass="24393">MPQTPHVEEHFTASEVVRDIVIGVSDGLTVPFALAAGLSGTVASTSIVVTAGLAEIAAGAIAMGLGGYLAAKSDADHYTSELKREQRELREKPGAEVTEVIDIFQSYGLTAEESKLIAKGLLRNPHALVNFMMRFELGIEKPAPRRALKSALTIASSYIAGGIVPLSPFIFISNSKTALTLSVIITNIVLVIFGYIKGHFTGAKPMRSAVQTVLTGGLAAAAAFSIAKLISR</sequence>
<reference evidence="6 7" key="1">
    <citation type="submission" date="2012-06" db="EMBL/GenBank/DDBJ databases">
        <title>Finished plasmid 1 of genome of Chroococcidiopsis thermalis PCC 7203.</title>
        <authorList>
            <consortium name="US DOE Joint Genome Institute"/>
            <person name="Gugger M."/>
            <person name="Coursin T."/>
            <person name="Rippka R."/>
            <person name="Tandeau De Marsac N."/>
            <person name="Huntemann M."/>
            <person name="Wei C.-L."/>
            <person name="Han J."/>
            <person name="Detter J.C."/>
            <person name="Han C."/>
            <person name="Tapia R."/>
            <person name="Davenport K."/>
            <person name="Daligault H."/>
            <person name="Erkkila T."/>
            <person name="Gu W."/>
            <person name="Munk A.C.C."/>
            <person name="Teshima H."/>
            <person name="Xu Y."/>
            <person name="Chain P."/>
            <person name="Chen A."/>
            <person name="Krypides N."/>
            <person name="Mavromatis K."/>
            <person name="Markowitz V."/>
            <person name="Szeto E."/>
            <person name="Ivanova N."/>
            <person name="Mikhailova N."/>
            <person name="Ovchinnikova G."/>
            <person name="Pagani I."/>
            <person name="Pati A."/>
            <person name="Goodwin L."/>
            <person name="Peters L."/>
            <person name="Pitluck S."/>
            <person name="Woyke T."/>
            <person name="Kerfeld C."/>
        </authorList>
    </citation>
    <scope>NUCLEOTIDE SEQUENCE [LARGE SCALE GENOMIC DNA]</scope>
    <source>
        <strain evidence="6 7">PCC 7203</strain>
        <plasmid evidence="6 7">pCHRO.01</plasmid>
    </source>
</reference>
<feature type="transmembrane region" description="Helical" evidence="5">
    <location>
        <begin position="151"/>
        <end position="172"/>
    </location>
</feature>
<evidence type="ECO:0000256" key="3">
    <source>
        <dbReference type="ARBA" id="ARBA00022989"/>
    </source>
</evidence>
<evidence type="ECO:0000256" key="2">
    <source>
        <dbReference type="ARBA" id="ARBA00022692"/>
    </source>
</evidence>
<evidence type="ECO:0000313" key="6">
    <source>
        <dbReference type="EMBL" id="AFY90983.1"/>
    </source>
</evidence>
<keyword evidence="3 5" id="KW-1133">Transmembrane helix</keyword>
<dbReference type="GO" id="GO:0005384">
    <property type="term" value="F:manganese ion transmembrane transporter activity"/>
    <property type="evidence" value="ECO:0007669"/>
    <property type="project" value="InterPro"/>
</dbReference>
<dbReference type="AlphaFoldDB" id="K9U8M8"/>